<evidence type="ECO:0000313" key="2">
    <source>
        <dbReference type="EMBL" id="GBP59543.1"/>
    </source>
</evidence>
<dbReference type="Pfam" id="PF04707">
    <property type="entry name" value="PRELI"/>
    <property type="match status" value="1"/>
</dbReference>
<sequence>MVGVEHMYFVQENRLDLRARILLIEATNETFASRVGVIEKCRYFCNLTTQQSFAQPRTAFGDEAPYKTTIYNWFAEFKRGHVNISDEFCDGRPSTNVKNNAVHSMIETDKHVIYHEIRAFLGREH</sequence>
<organism evidence="2 3">
    <name type="scientific">Eumeta variegata</name>
    <name type="common">Bagworm moth</name>
    <name type="synonym">Eumeta japonica</name>
    <dbReference type="NCBI Taxonomy" id="151549"/>
    <lineage>
        <taxon>Eukaryota</taxon>
        <taxon>Metazoa</taxon>
        <taxon>Ecdysozoa</taxon>
        <taxon>Arthropoda</taxon>
        <taxon>Hexapoda</taxon>
        <taxon>Insecta</taxon>
        <taxon>Pterygota</taxon>
        <taxon>Neoptera</taxon>
        <taxon>Endopterygota</taxon>
        <taxon>Lepidoptera</taxon>
        <taxon>Glossata</taxon>
        <taxon>Ditrysia</taxon>
        <taxon>Tineoidea</taxon>
        <taxon>Psychidae</taxon>
        <taxon>Oiketicinae</taxon>
        <taxon>Eumeta</taxon>
    </lineage>
</organism>
<proteinExistence type="predicted"/>
<dbReference type="STRING" id="151549.A0A4C1X8N5"/>
<name>A0A4C1X8N5_EUMVA</name>
<comment type="caution">
    <text evidence="2">The sequence shown here is derived from an EMBL/GenBank/DDBJ whole genome shotgun (WGS) entry which is preliminary data.</text>
</comment>
<accession>A0A4C1X8N5</accession>
<evidence type="ECO:0000259" key="1">
    <source>
        <dbReference type="Pfam" id="PF04707"/>
    </source>
</evidence>
<dbReference type="AlphaFoldDB" id="A0A4C1X8N5"/>
<gene>
    <name evidence="2" type="primary">retm</name>
    <name evidence="2" type="ORF">EVAR_83262_1</name>
</gene>
<evidence type="ECO:0000313" key="3">
    <source>
        <dbReference type="Proteomes" id="UP000299102"/>
    </source>
</evidence>
<dbReference type="EMBL" id="BGZK01000764">
    <property type="protein sequence ID" value="GBP59543.1"/>
    <property type="molecule type" value="Genomic_DNA"/>
</dbReference>
<dbReference type="InterPro" id="IPR006797">
    <property type="entry name" value="PRELI/MSF1_dom"/>
</dbReference>
<dbReference type="OrthoDB" id="10017160at2759"/>
<dbReference type="Proteomes" id="UP000299102">
    <property type="component" value="Unassembled WGS sequence"/>
</dbReference>
<protein>
    <submittedName>
        <fullName evidence="2">Protein real-time</fullName>
    </submittedName>
</protein>
<reference evidence="2 3" key="1">
    <citation type="journal article" date="2019" name="Commun. Biol.">
        <title>The bagworm genome reveals a unique fibroin gene that provides high tensile strength.</title>
        <authorList>
            <person name="Kono N."/>
            <person name="Nakamura H."/>
            <person name="Ohtoshi R."/>
            <person name="Tomita M."/>
            <person name="Numata K."/>
            <person name="Arakawa K."/>
        </authorList>
    </citation>
    <scope>NUCLEOTIDE SEQUENCE [LARGE SCALE GENOMIC DNA]</scope>
</reference>
<feature type="domain" description="PRELI/MSF1" evidence="1">
    <location>
        <begin position="1"/>
        <end position="47"/>
    </location>
</feature>
<keyword evidence="3" id="KW-1185">Reference proteome</keyword>